<dbReference type="GO" id="GO:0008168">
    <property type="term" value="F:methyltransferase activity"/>
    <property type="evidence" value="ECO:0007669"/>
    <property type="project" value="UniProtKB-KW"/>
</dbReference>
<dbReference type="PANTHER" id="PTHR43619">
    <property type="entry name" value="S-ADENOSYL-L-METHIONINE-DEPENDENT METHYLTRANSFERASE YKTD-RELATED"/>
    <property type="match status" value="1"/>
</dbReference>
<evidence type="ECO:0000256" key="1">
    <source>
        <dbReference type="ARBA" id="ARBA00022603"/>
    </source>
</evidence>
<dbReference type="SUPFAM" id="SSF53335">
    <property type="entry name" value="S-adenosyl-L-methionine-dependent methyltransferases"/>
    <property type="match status" value="1"/>
</dbReference>
<dbReference type="GO" id="GO:0032259">
    <property type="term" value="P:methylation"/>
    <property type="evidence" value="ECO:0007669"/>
    <property type="project" value="UniProtKB-KW"/>
</dbReference>
<gene>
    <name evidence="3" type="ORF">GCM10009533_23990</name>
</gene>
<dbReference type="PANTHER" id="PTHR43619:SF2">
    <property type="entry name" value="S-ADENOSYL-L-METHIONINE-DEPENDENT METHYLTRANSFERASES SUPERFAMILY PROTEIN"/>
    <property type="match status" value="1"/>
</dbReference>
<keyword evidence="4" id="KW-1185">Reference proteome</keyword>
<proteinExistence type="predicted"/>
<keyword evidence="1 3" id="KW-0489">Methyltransferase</keyword>
<dbReference type="PIRSF" id="PIRSF028177">
    <property type="entry name" value="Polyketide_synth_Omtfrase_TcmP"/>
    <property type="match status" value="1"/>
</dbReference>
<name>A0ABN1CS78_SACER</name>
<dbReference type="InterPro" id="IPR029063">
    <property type="entry name" value="SAM-dependent_MTases_sf"/>
</dbReference>
<evidence type="ECO:0000256" key="2">
    <source>
        <dbReference type="ARBA" id="ARBA00022679"/>
    </source>
</evidence>
<comment type="caution">
    <text evidence="3">The sequence shown here is derived from an EMBL/GenBank/DDBJ whole genome shotgun (WGS) entry which is preliminary data.</text>
</comment>
<accession>A0ABN1CS78</accession>
<evidence type="ECO:0000313" key="4">
    <source>
        <dbReference type="Proteomes" id="UP001500729"/>
    </source>
</evidence>
<evidence type="ECO:0000313" key="3">
    <source>
        <dbReference type="EMBL" id="GAA0523908.1"/>
    </source>
</evidence>
<reference evidence="3 4" key="1">
    <citation type="journal article" date="2019" name="Int. J. Syst. Evol. Microbiol.">
        <title>The Global Catalogue of Microorganisms (GCM) 10K type strain sequencing project: providing services to taxonomists for standard genome sequencing and annotation.</title>
        <authorList>
            <consortium name="The Broad Institute Genomics Platform"/>
            <consortium name="The Broad Institute Genome Sequencing Center for Infectious Disease"/>
            <person name="Wu L."/>
            <person name="Ma J."/>
        </authorList>
    </citation>
    <scope>NUCLEOTIDE SEQUENCE [LARGE SCALE GENOMIC DNA]</scope>
    <source>
        <strain evidence="3 4">JCM 10303</strain>
    </source>
</reference>
<protein>
    <submittedName>
        <fullName evidence="3">Class I SAM-dependent methyltransferase</fullName>
    </submittedName>
</protein>
<organism evidence="3 4">
    <name type="scientific">Saccharopolyspora erythraea</name>
    <name type="common">Streptomyces erythraeus</name>
    <dbReference type="NCBI Taxonomy" id="1836"/>
    <lineage>
        <taxon>Bacteria</taxon>
        <taxon>Bacillati</taxon>
        <taxon>Actinomycetota</taxon>
        <taxon>Actinomycetes</taxon>
        <taxon>Pseudonocardiales</taxon>
        <taxon>Pseudonocardiaceae</taxon>
        <taxon>Saccharopolyspora</taxon>
    </lineage>
</organism>
<dbReference type="Proteomes" id="UP001500729">
    <property type="component" value="Unassembled WGS sequence"/>
</dbReference>
<dbReference type="Pfam" id="PF04072">
    <property type="entry name" value="LCM"/>
    <property type="match status" value="1"/>
</dbReference>
<dbReference type="RefSeq" id="WP_009943401.1">
    <property type="nucleotide sequence ID" value="NZ_BAAAGS010000012.1"/>
</dbReference>
<dbReference type="Gene3D" id="3.40.50.150">
    <property type="entry name" value="Vaccinia Virus protein VP39"/>
    <property type="match status" value="1"/>
</dbReference>
<keyword evidence="2" id="KW-0808">Transferase</keyword>
<sequence>MGSEQVNLSGAPETMLATLYLRALDNRSDKPILGDAQAEDAVRRIDYDYSKFRMRARQAPSVAIRAKALDRWTEQCLARQPDVTVLHLGCGLDTRVWRIDPPASVRWYDIDFPEVIDLRRKVFPERDGYETVASSVTEPGLLDRIPDDRPVLVVAEGLTMYLSEEDGLGLLRGITGRFPSGELIFDAFNTFGVKLSNRFNPAVVAAKAHLEFAVDDPSDLESAVPGLRLVAEWQFTDAPELDRYAWPTRMLLQAMGRIPVVRRMGRMLHYRFGDASR</sequence>
<dbReference type="InterPro" id="IPR016874">
    <property type="entry name" value="TcmP-like"/>
</dbReference>
<dbReference type="EMBL" id="BAAAGS010000012">
    <property type="protein sequence ID" value="GAA0523908.1"/>
    <property type="molecule type" value="Genomic_DNA"/>
</dbReference>
<dbReference type="InterPro" id="IPR007213">
    <property type="entry name" value="Ppm1/Ppm2/Tcmp"/>
</dbReference>